<dbReference type="AlphaFoldDB" id="A0AAD6MGZ2"/>
<dbReference type="PANTHER" id="PTHR32487">
    <property type="entry name" value="3-OXO-DELTA(4,5)-STEROID 5-BETA-REDUCTASE"/>
    <property type="match status" value="1"/>
</dbReference>
<sequence length="185" mass="20666">MHKPIEKLSKLTDVTHIFYVAWASKSTEAENCIFNSTILHNVLKAVIPNTPNLQHICLQTGRKHYLGSFESCLRFSSHDPPLHEDLPRPGAIFGFSPACLLNMASTLSAYATISKYEGLPLMFPSIDVSSSTSSFRSSSFLKQIPDQSQSSENGHRCISKGSKLILHRLLRSRPDYGILKDFEVQ</sequence>
<dbReference type="InterPro" id="IPR055222">
    <property type="entry name" value="PRISE-like_Rossmann-fold"/>
</dbReference>
<name>A0AAD6MGZ2_9ROSI</name>
<keyword evidence="3" id="KW-1185">Reference proteome</keyword>
<reference evidence="2" key="1">
    <citation type="journal article" date="2023" name="Mol. Ecol. Resour.">
        <title>Chromosome-level genome assembly of a triploid poplar Populus alba 'Berolinensis'.</title>
        <authorList>
            <person name="Chen S."/>
            <person name="Yu Y."/>
            <person name="Wang X."/>
            <person name="Wang S."/>
            <person name="Zhang T."/>
            <person name="Zhou Y."/>
            <person name="He R."/>
            <person name="Meng N."/>
            <person name="Wang Y."/>
            <person name="Liu W."/>
            <person name="Liu Z."/>
            <person name="Liu J."/>
            <person name="Guo Q."/>
            <person name="Huang H."/>
            <person name="Sederoff R.R."/>
            <person name="Wang G."/>
            <person name="Qu G."/>
            <person name="Chen S."/>
        </authorList>
    </citation>
    <scope>NUCLEOTIDE SEQUENCE</scope>
    <source>
        <strain evidence="2">SC-2020</strain>
    </source>
</reference>
<gene>
    <name evidence="2" type="ORF">NC653_023246</name>
</gene>
<evidence type="ECO:0000259" key="1">
    <source>
        <dbReference type="Pfam" id="PF22917"/>
    </source>
</evidence>
<dbReference type="Pfam" id="PF22917">
    <property type="entry name" value="PRISE"/>
    <property type="match status" value="1"/>
</dbReference>
<evidence type="ECO:0000313" key="3">
    <source>
        <dbReference type="Proteomes" id="UP001164929"/>
    </source>
</evidence>
<organism evidence="2 3">
    <name type="scientific">Populus alba x Populus x berolinensis</name>
    <dbReference type="NCBI Taxonomy" id="444605"/>
    <lineage>
        <taxon>Eukaryota</taxon>
        <taxon>Viridiplantae</taxon>
        <taxon>Streptophyta</taxon>
        <taxon>Embryophyta</taxon>
        <taxon>Tracheophyta</taxon>
        <taxon>Spermatophyta</taxon>
        <taxon>Magnoliopsida</taxon>
        <taxon>eudicotyledons</taxon>
        <taxon>Gunneridae</taxon>
        <taxon>Pentapetalae</taxon>
        <taxon>rosids</taxon>
        <taxon>fabids</taxon>
        <taxon>Malpighiales</taxon>
        <taxon>Salicaceae</taxon>
        <taxon>Saliceae</taxon>
        <taxon>Populus</taxon>
    </lineage>
</organism>
<dbReference type="Gene3D" id="3.40.50.720">
    <property type="entry name" value="NAD(P)-binding Rossmann-like Domain"/>
    <property type="match status" value="2"/>
</dbReference>
<proteinExistence type="predicted"/>
<dbReference type="PANTHER" id="PTHR32487:SF31">
    <property type="entry name" value="NAD-DEPENDENT EPIMERASE_DEHYDRATASE DOMAIN-CONTAINING PROTEIN"/>
    <property type="match status" value="1"/>
</dbReference>
<protein>
    <recommendedName>
        <fullName evidence="1">PRISE-like Rossmann-fold domain-containing protein</fullName>
    </recommendedName>
</protein>
<dbReference type="Proteomes" id="UP001164929">
    <property type="component" value="Chromosome 9"/>
</dbReference>
<accession>A0AAD6MGZ2</accession>
<dbReference type="EMBL" id="JAQIZT010000009">
    <property type="protein sequence ID" value="KAJ6985210.1"/>
    <property type="molecule type" value="Genomic_DNA"/>
</dbReference>
<feature type="domain" description="PRISE-like Rossmann-fold" evidence="1">
    <location>
        <begin position="6"/>
        <end position="88"/>
    </location>
</feature>
<dbReference type="GO" id="GO:0006629">
    <property type="term" value="P:lipid metabolic process"/>
    <property type="evidence" value="ECO:0007669"/>
    <property type="project" value="UniProtKB-ARBA"/>
</dbReference>
<evidence type="ECO:0000313" key="2">
    <source>
        <dbReference type="EMBL" id="KAJ6985210.1"/>
    </source>
</evidence>
<dbReference type="GO" id="GO:0016627">
    <property type="term" value="F:oxidoreductase activity, acting on the CH-CH group of donors"/>
    <property type="evidence" value="ECO:0007669"/>
    <property type="project" value="UniProtKB-ARBA"/>
</dbReference>
<comment type="caution">
    <text evidence="2">The sequence shown here is derived from an EMBL/GenBank/DDBJ whole genome shotgun (WGS) entry which is preliminary data.</text>
</comment>